<evidence type="ECO:0008006" key="4">
    <source>
        <dbReference type="Google" id="ProtNLM"/>
    </source>
</evidence>
<sequence length="142" mass="15956">MKTAFLLLFLSLCLPLAVTSAENIFGTVSVEVKSKVVMLEYADTFELRSQGLMYRKSLCSDCGMLFYYGQSKQGSMWMRNTFIPLDVAFIRKDGVITDIKAMQAHDENITSSSQNVLYAWEMNQGWFAHNGIVVGDTVTISE</sequence>
<dbReference type="InterPro" id="IPR038695">
    <property type="entry name" value="Saro_0823-like_sf"/>
</dbReference>
<dbReference type="EMBL" id="LSNE01000006">
    <property type="protein sequence ID" value="KXI28583.1"/>
    <property type="molecule type" value="Genomic_DNA"/>
</dbReference>
<organism evidence="2 3">
    <name type="scientific">Paraglaciecola hydrolytica</name>
    <dbReference type="NCBI Taxonomy" id="1799789"/>
    <lineage>
        <taxon>Bacteria</taxon>
        <taxon>Pseudomonadati</taxon>
        <taxon>Pseudomonadota</taxon>
        <taxon>Gammaproteobacteria</taxon>
        <taxon>Alteromonadales</taxon>
        <taxon>Alteromonadaceae</taxon>
        <taxon>Paraglaciecola</taxon>
    </lineage>
</organism>
<dbReference type="STRING" id="1799789.AX660_15965"/>
<protein>
    <recommendedName>
        <fullName evidence="4">DUF192 domain-containing protein</fullName>
    </recommendedName>
</protein>
<dbReference type="PANTHER" id="PTHR37953:SF1">
    <property type="entry name" value="UPF0127 PROTEIN MJ1496"/>
    <property type="match status" value="1"/>
</dbReference>
<feature type="chain" id="PRO_5007469325" description="DUF192 domain-containing protein" evidence="1">
    <location>
        <begin position="21"/>
        <end position="142"/>
    </location>
</feature>
<dbReference type="OrthoDB" id="5526466at2"/>
<gene>
    <name evidence="2" type="ORF">AX660_15965</name>
</gene>
<feature type="signal peptide" evidence="1">
    <location>
        <begin position="1"/>
        <end position="20"/>
    </location>
</feature>
<proteinExistence type="predicted"/>
<dbReference type="RefSeq" id="WP_068377650.1">
    <property type="nucleotide sequence ID" value="NZ_LSNE01000006.1"/>
</dbReference>
<dbReference type="Gene3D" id="2.60.120.1140">
    <property type="entry name" value="Protein of unknown function DUF192"/>
    <property type="match status" value="1"/>
</dbReference>
<accession>A0A136A066</accession>
<reference evidence="3" key="1">
    <citation type="submission" date="2016-02" db="EMBL/GenBank/DDBJ databases">
        <authorList>
            <person name="Schultz-Johansen M."/>
            <person name="Glaring M.A."/>
            <person name="Bech P.K."/>
            <person name="Stougaard P."/>
        </authorList>
    </citation>
    <scope>NUCLEOTIDE SEQUENCE [LARGE SCALE GENOMIC DNA]</scope>
    <source>
        <strain evidence="3">S66</strain>
    </source>
</reference>
<evidence type="ECO:0000313" key="2">
    <source>
        <dbReference type="EMBL" id="KXI28583.1"/>
    </source>
</evidence>
<name>A0A136A066_9ALTE</name>
<dbReference type="InterPro" id="IPR003795">
    <property type="entry name" value="DUF192"/>
</dbReference>
<keyword evidence="3" id="KW-1185">Reference proteome</keyword>
<evidence type="ECO:0000256" key="1">
    <source>
        <dbReference type="SAM" id="SignalP"/>
    </source>
</evidence>
<dbReference type="Pfam" id="PF02643">
    <property type="entry name" value="DUF192"/>
    <property type="match status" value="1"/>
</dbReference>
<dbReference type="PANTHER" id="PTHR37953">
    <property type="entry name" value="UPF0127 PROTEIN MJ1496"/>
    <property type="match status" value="1"/>
</dbReference>
<evidence type="ECO:0000313" key="3">
    <source>
        <dbReference type="Proteomes" id="UP000070299"/>
    </source>
</evidence>
<keyword evidence="1" id="KW-0732">Signal</keyword>
<dbReference type="AlphaFoldDB" id="A0A136A066"/>
<dbReference type="Proteomes" id="UP000070299">
    <property type="component" value="Unassembled WGS sequence"/>
</dbReference>
<comment type="caution">
    <text evidence="2">The sequence shown here is derived from an EMBL/GenBank/DDBJ whole genome shotgun (WGS) entry which is preliminary data.</text>
</comment>